<dbReference type="GO" id="GO:0005829">
    <property type="term" value="C:cytosol"/>
    <property type="evidence" value="ECO:0007669"/>
    <property type="project" value="TreeGrafter"/>
</dbReference>
<dbReference type="Pfam" id="PF00899">
    <property type="entry name" value="ThiF"/>
    <property type="match status" value="1"/>
</dbReference>
<keyword evidence="2" id="KW-0812">Transmembrane</keyword>
<evidence type="ECO:0000313" key="4">
    <source>
        <dbReference type="EMBL" id="ARW60283.1"/>
    </source>
</evidence>
<feature type="transmembrane region" description="Helical" evidence="2">
    <location>
        <begin position="41"/>
        <end position="67"/>
    </location>
</feature>
<dbReference type="SUPFAM" id="SSF69572">
    <property type="entry name" value="Activating enzymes of the ubiquitin-like proteins"/>
    <property type="match status" value="1"/>
</dbReference>
<evidence type="ECO:0000256" key="2">
    <source>
        <dbReference type="SAM" id="Phobius"/>
    </source>
</evidence>
<dbReference type="PANTHER" id="PTHR10953">
    <property type="entry name" value="UBIQUITIN-ACTIVATING ENZYME E1"/>
    <property type="match status" value="1"/>
</dbReference>
<dbReference type="Gene3D" id="3.40.50.720">
    <property type="entry name" value="NAD(P)-binding Rossmann-like Domain"/>
    <property type="match status" value="1"/>
</dbReference>
<comment type="similarity">
    <text evidence="1">Belongs to the HesA/MoeB/ThiF family.</text>
</comment>
<feature type="domain" description="Rhodanese" evidence="3">
    <location>
        <begin position="277"/>
        <end position="356"/>
    </location>
</feature>
<dbReference type="CDD" id="cd00757">
    <property type="entry name" value="ThiF_MoeB_HesA_family"/>
    <property type="match status" value="1"/>
</dbReference>
<dbReference type="PANTHER" id="PTHR10953:SF102">
    <property type="entry name" value="ADENYLYLTRANSFERASE AND SULFURTRANSFERASE MOCS3"/>
    <property type="match status" value="1"/>
</dbReference>
<dbReference type="InterPro" id="IPR035985">
    <property type="entry name" value="Ubiquitin-activating_enz"/>
</dbReference>
<sequence length="362" mass="41771">MLNPKINLVKLSNNEYLRYSKQIVLENIGIEGQKRIKKAKILIIGAGGLSCPIMTYLAALGTGYIGIMDSDKVEISNLNRQVLYNEININTLKVISAKSQLYQINKNCKTITHKYKLDNKNSKEIIPYYDIVIDTSDNFETRHIINETCCRFSKTYIYGAVDNFIGQIGVFNYKDGIKYNYLYSQNVNAKNQNCNFYGIMGVTTGYIGILQAIETIKIITGHKQRLNNSIIICNMIDIQIKVRKIYKPQNYNNTVSTNQSKNITKQVVTTKKFNKFNKNSPIFIDIRNSKEFINEHINKSINIPLLNFKIHKTLKFLKKYEQTNLIYIYCNTSNRSLIVSSILKLHQIKHYVLKQNSINEIT</sequence>
<dbReference type="PROSITE" id="PS50206">
    <property type="entry name" value="RHODANESE_3"/>
    <property type="match status" value="1"/>
</dbReference>
<protein>
    <submittedName>
        <fullName evidence="4">Molybdopterin biosynthesis protein</fullName>
    </submittedName>
</protein>
<dbReference type="Pfam" id="PF00581">
    <property type="entry name" value="Rhodanese"/>
    <property type="match status" value="1"/>
</dbReference>
<keyword evidence="4" id="KW-0150">Chloroplast</keyword>
<dbReference type="GO" id="GO:0008146">
    <property type="term" value="F:sulfotransferase activity"/>
    <property type="evidence" value="ECO:0007669"/>
    <property type="project" value="TreeGrafter"/>
</dbReference>
<gene>
    <name evidence="4" type="primary">moeB</name>
</gene>
<dbReference type="GO" id="GO:0008641">
    <property type="term" value="F:ubiquitin-like modifier activating enzyme activity"/>
    <property type="evidence" value="ECO:0007669"/>
    <property type="project" value="InterPro"/>
</dbReference>
<keyword evidence="2" id="KW-1133">Transmembrane helix</keyword>
<dbReference type="InterPro" id="IPR000594">
    <property type="entry name" value="ThiF_NAD_FAD-bd"/>
</dbReference>
<dbReference type="AlphaFoldDB" id="A0A1Z1M3A1"/>
<dbReference type="InterPro" id="IPR001763">
    <property type="entry name" value="Rhodanese-like_dom"/>
</dbReference>
<keyword evidence="4" id="KW-0934">Plastid</keyword>
<reference evidence="4" key="1">
    <citation type="journal article" date="2017" name="J. Phycol.">
        <title>Analysis of chloroplast genomes and a supermatrix inform reclassification of the Rhodomelaceae (Rhodophyta).</title>
        <authorList>
            <person name="Diaz-Tapia P."/>
            <person name="Maggs C.A."/>
            <person name="West J.A."/>
            <person name="Verbruggen H."/>
        </authorList>
    </citation>
    <scope>NUCLEOTIDE SEQUENCE</scope>
    <source>
        <strain evidence="4">JFC1711</strain>
    </source>
</reference>
<name>A0A1Z1M3A1_9FLOR</name>
<dbReference type="EMBL" id="MF101412">
    <property type="protein sequence ID" value="ARW60283.1"/>
    <property type="molecule type" value="Genomic_DNA"/>
</dbReference>
<dbReference type="InterPro" id="IPR036873">
    <property type="entry name" value="Rhodanese-like_dom_sf"/>
</dbReference>
<dbReference type="InterPro" id="IPR045886">
    <property type="entry name" value="ThiF/MoeB/HesA"/>
</dbReference>
<dbReference type="FunFam" id="3.40.50.720:FF:000080">
    <property type="entry name" value="Thiazole biosynthesis adenylyltransferase ThiF"/>
    <property type="match status" value="1"/>
</dbReference>
<dbReference type="GO" id="GO:0016779">
    <property type="term" value="F:nucleotidyltransferase activity"/>
    <property type="evidence" value="ECO:0007669"/>
    <property type="project" value="TreeGrafter"/>
</dbReference>
<accession>A0A1Z1M3A1</accession>
<dbReference type="CDD" id="cd00158">
    <property type="entry name" value="RHOD"/>
    <property type="match status" value="1"/>
</dbReference>
<keyword evidence="2" id="KW-0472">Membrane</keyword>
<evidence type="ECO:0000259" key="3">
    <source>
        <dbReference type="PROSITE" id="PS50206"/>
    </source>
</evidence>
<organism evidence="4">
    <name type="scientific">Laurencieae sp</name>
    <dbReference type="NCBI Taxonomy" id="2007162"/>
    <lineage>
        <taxon>Eukaryota</taxon>
        <taxon>Rhodophyta</taxon>
        <taxon>Florideophyceae</taxon>
        <taxon>Rhodymeniophycidae</taxon>
        <taxon>Ceramiales</taxon>
        <taxon>Rhodomelaceae</taxon>
        <taxon>Laurencieae</taxon>
    </lineage>
</organism>
<dbReference type="GO" id="GO:0004792">
    <property type="term" value="F:thiosulfate-cyanide sulfurtransferase activity"/>
    <property type="evidence" value="ECO:0007669"/>
    <property type="project" value="TreeGrafter"/>
</dbReference>
<evidence type="ECO:0000256" key="1">
    <source>
        <dbReference type="ARBA" id="ARBA00009919"/>
    </source>
</evidence>
<dbReference type="Gene3D" id="3.40.250.10">
    <property type="entry name" value="Rhodanese-like domain"/>
    <property type="match status" value="1"/>
</dbReference>
<proteinExistence type="inferred from homology"/>
<geneLocation type="chloroplast" evidence="4"/>